<feature type="compositionally biased region" description="Polar residues" evidence="1">
    <location>
        <begin position="1"/>
        <end position="21"/>
    </location>
</feature>
<evidence type="ECO:0000256" key="1">
    <source>
        <dbReference type="SAM" id="MobiDB-lite"/>
    </source>
</evidence>
<dbReference type="CDD" id="cd00027">
    <property type="entry name" value="BRCT"/>
    <property type="match status" value="1"/>
</dbReference>
<feature type="compositionally biased region" description="Polar residues" evidence="1">
    <location>
        <begin position="395"/>
        <end position="404"/>
    </location>
</feature>
<evidence type="ECO:0000313" key="3">
    <source>
        <dbReference type="EMBL" id="EPE32576.1"/>
    </source>
</evidence>
<reference evidence="3 4" key="1">
    <citation type="journal article" date="2013" name="BMC Genomics">
        <title>Genomics-driven discovery of the pneumocandin biosynthetic gene cluster in the fungus Glarea lozoyensis.</title>
        <authorList>
            <person name="Chen L."/>
            <person name="Yue Q."/>
            <person name="Zhang X."/>
            <person name="Xiang M."/>
            <person name="Wang C."/>
            <person name="Li S."/>
            <person name="Che Y."/>
            <person name="Ortiz-Lopez F.J."/>
            <person name="Bills G.F."/>
            <person name="Liu X."/>
            <person name="An Z."/>
        </authorList>
    </citation>
    <scope>NUCLEOTIDE SEQUENCE [LARGE SCALE GENOMIC DNA]</scope>
    <source>
        <strain evidence="4">ATCC 20868 / MF5171</strain>
    </source>
</reference>
<dbReference type="RefSeq" id="XP_008080588.1">
    <property type="nucleotide sequence ID" value="XM_008082397.1"/>
</dbReference>
<feature type="domain" description="BRCT" evidence="2">
    <location>
        <begin position="34"/>
        <end position="127"/>
    </location>
</feature>
<dbReference type="AlphaFoldDB" id="S3DKJ6"/>
<dbReference type="STRING" id="1116229.S3DKJ6"/>
<keyword evidence="4" id="KW-1185">Reference proteome</keyword>
<proteinExistence type="predicted"/>
<accession>S3DKJ6</accession>
<feature type="compositionally biased region" description="Acidic residues" evidence="1">
    <location>
        <begin position="311"/>
        <end position="333"/>
    </location>
</feature>
<feature type="region of interest" description="Disordered" evidence="1">
    <location>
        <begin position="306"/>
        <end position="404"/>
    </location>
</feature>
<organism evidence="3 4">
    <name type="scientific">Glarea lozoyensis (strain ATCC 20868 / MF5171)</name>
    <dbReference type="NCBI Taxonomy" id="1116229"/>
    <lineage>
        <taxon>Eukaryota</taxon>
        <taxon>Fungi</taxon>
        <taxon>Dikarya</taxon>
        <taxon>Ascomycota</taxon>
        <taxon>Pezizomycotina</taxon>
        <taxon>Leotiomycetes</taxon>
        <taxon>Helotiales</taxon>
        <taxon>Helotiaceae</taxon>
        <taxon>Glarea</taxon>
    </lineage>
</organism>
<dbReference type="InterPro" id="IPR036420">
    <property type="entry name" value="BRCT_dom_sf"/>
</dbReference>
<dbReference type="SUPFAM" id="SSF52113">
    <property type="entry name" value="BRCT domain"/>
    <property type="match status" value="1"/>
</dbReference>
<dbReference type="GeneID" id="19466762"/>
<protein>
    <submittedName>
        <fullName evidence="3">BRCT</fullName>
    </submittedName>
</protein>
<dbReference type="InterPro" id="IPR001357">
    <property type="entry name" value="BRCT_dom"/>
</dbReference>
<dbReference type="Proteomes" id="UP000016922">
    <property type="component" value="Unassembled WGS sequence"/>
</dbReference>
<sequence length="419" mass="47678">MATIKSGSHKNAGQKSKNLSSGAVKKRKTGGIVKLKQIYRGKEMSLSGTFISCGKPASHEKIAAWITAHGGTFALEVTSSTTHLICSIEDFKKGTEQVKKALALGKENCHIVVFDWLEECLVRKNKLCRSERYWTLESTLKRLSKKGAEIDTLKKRFQNESKRDPHVDPVTDMRKEVNHVYYEPDGFEYKVALVKTRFGVDGRVVTEKYVLFLFQSTAKPHTYMFAAKYTSTRHNQASYFREWCTPKFFDDAFSDFKTFFRAKTGYEWDYRLQGIRIKKMFVYTPPEEGKGVGSVPVELGRVVREVVKEEESSEREEDEDGNGEDEDEEEDVDEKNRMGATITIHGSDSDMEEVEDNQQLEESDDKIRRGATITIHDSDSETDSNLEESGRSRNPRTTTSFSSCSTVLPYMVCDIGEEK</sequence>
<dbReference type="PROSITE" id="PS50172">
    <property type="entry name" value="BRCT"/>
    <property type="match status" value="1"/>
</dbReference>
<dbReference type="Pfam" id="PF00533">
    <property type="entry name" value="BRCT"/>
    <property type="match status" value="1"/>
</dbReference>
<dbReference type="HOGENOM" id="CLU_655599_0_0_1"/>
<dbReference type="EMBL" id="KE145359">
    <property type="protein sequence ID" value="EPE32576.1"/>
    <property type="molecule type" value="Genomic_DNA"/>
</dbReference>
<dbReference type="OrthoDB" id="342264at2759"/>
<dbReference type="OMA" id="KPHLYLF"/>
<dbReference type="Gene3D" id="3.40.50.10190">
    <property type="entry name" value="BRCT domain"/>
    <property type="match status" value="1"/>
</dbReference>
<name>S3DKJ6_GLAL2</name>
<gene>
    <name evidence="3" type="ORF">GLAREA_07710</name>
</gene>
<dbReference type="KEGG" id="glz:GLAREA_07710"/>
<evidence type="ECO:0000313" key="4">
    <source>
        <dbReference type="Proteomes" id="UP000016922"/>
    </source>
</evidence>
<dbReference type="eggNOG" id="ENOG502QQZ5">
    <property type="taxonomic scope" value="Eukaryota"/>
</dbReference>
<feature type="region of interest" description="Disordered" evidence="1">
    <location>
        <begin position="1"/>
        <end position="25"/>
    </location>
</feature>
<feature type="compositionally biased region" description="Acidic residues" evidence="1">
    <location>
        <begin position="349"/>
        <end position="364"/>
    </location>
</feature>
<evidence type="ECO:0000259" key="2">
    <source>
        <dbReference type="PROSITE" id="PS50172"/>
    </source>
</evidence>